<accession>A0A075R2I7</accession>
<dbReference type="InterPro" id="IPR025716">
    <property type="entry name" value="Post-transcriptional_regulator"/>
</dbReference>
<dbReference type="eggNOG" id="ENOG503317Q">
    <property type="taxonomic scope" value="Bacteria"/>
</dbReference>
<organism evidence="1 2">
    <name type="scientific">Brevibacillus laterosporus LMG 15441</name>
    <dbReference type="NCBI Taxonomy" id="1042163"/>
    <lineage>
        <taxon>Bacteria</taxon>
        <taxon>Bacillati</taxon>
        <taxon>Bacillota</taxon>
        <taxon>Bacilli</taxon>
        <taxon>Bacillales</taxon>
        <taxon>Paenibacillaceae</taxon>
        <taxon>Brevibacillus</taxon>
    </lineage>
</organism>
<dbReference type="Proteomes" id="UP000005850">
    <property type="component" value="Chromosome"/>
</dbReference>
<dbReference type="AlphaFoldDB" id="A0A075R2I7"/>
<proteinExistence type="predicted"/>
<reference evidence="1 2" key="1">
    <citation type="journal article" date="2011" name="J. Bacteriol.">
        <title>Genome sequence of Brevibacillus laterosporus LMG 15441, a pathogen of invertebrates.</title>
        <authorList>
            <person name="Djukic M."/>
            <person name="Poehlein A."/>
            <person name="Thurmer A."/>
            <person name="Daniel R."/>
        </authorList>
    </citation>
    <scope>NUCLEOTIDE SEQUENCE [LARGE SCALE GENOMIC DNA]</scope>
    <source>
        <strain evidence="1 2">LMG 15441</strain>
    </source>
</reference>
<sequence>MENKENMMSFIEVDKYQEMLVLCKSKAEEFLILGYDNITPEEIWECVISAYKGEERPTLHRLVNDILSLKISKYMNYVMINMYKNNGVI</sequence>
<keyword evidence="2" id="KW-1185">Reference proteome</keyword>
<dbReference type="HOGENOM" id="CLU_161841_1_1_9"/>
<dbReference type="Pfam" id="PF13797">
    <property type="entry name" value="Post_transc_reg"/>
    <property type="match status" value="1"/>
</dbReference>
<dbReference type="KEGG" id="blr:BRLA_c012860"/>
<evidence type="ECO:0000313" key="1">
    <source>
        <dbReference type="EMBL" id="AIG25626.1"/>
    </source>
</evidence>
<dbReference type="RefSeq" id="WP_003338344.1">
    <property type="nucleotide sequence ID" value="NZ_CP007806.1"/>
</dbReference>
<evidence type="ECO:0000313" key="2">
    <source>
        <dbReference type="Proteomes" id="UP000005850"/>
    </source>
</evidence>
<name>A0A075R2I7_BRELA</name>
<dbReference type="EMBL" id="CP007806">
    <property type="protein sequence ID" value="AIG25626.1"/>
    <property type="molecule type" value="Genomic_DNA"/>
</dbReference>
<gene>
    <name evidence="1" type="primary">comN</name>
    <name evidence="1" type="ORF">BRLA_c012860</name>
</gene>
<protein>
    <submittedName>
        <fullName evidence="1">Post-transcriptional regulator ComN</fullName>
    </submittedName>
</protein>
<dbReference type="STRING" id="1042163.BRLA_c012860"/>